<dbReference type="InterPro" id="IPR036390">
    <property type="entry name" value="WH_DNA-bd_sf"/>
</dbReference>
<comment type="caution">
    <text evidence="5">The sequence shown here is derived from an EMBL/GenBank/DDBJ whole genome shotgun (WGS) entry which is preliminary data.</text>
</comment>
<dbReference type="InterPro" id="IPR036388">
    <property type="entry name" value="WH-like_DNA-bd_sf"/>
</dbReference>
<dbReference type="GO" id="GO:0003700">
    <property type="term" value="F:DNA-binding transcription factor activity"/>
    <property type="evidence" value="ECO:0007669"/>
    <property type="project" value="InterPro"/>
</dbReference>
<dbReference type="PANTHER" id="PTHR38465">
    <property type="entry name" value="HTH-TYPE TRANSCRIPTIONAL REGULATOR MJ1563-RELATED"/>
    <property type="match status" value="1"/>
</dbReference>
<dbReference type="GO" id="GO:0003677">
    <property type="term" value="F:DNA binding"/>
    <property type="evidence" value="ECO:0007669"/>
    <property type="project" value="UniProtKB-KW"/>
</dbReference>
<feature type="domain" description="HTH marR-type" evidence="4">
    <location>
        <begin position="21"/>
        <end position="81"/>
    </location>
</feature>
<proteinExistence type="predicted"/>
<reference evidence="5 6" key="1">
    <citation type="submission" date="2020-08" db="EMBL/GenBank/DDBJ databases">
        <title>Sequencing the genomes of 1000 actinobacteria strains.</title>
        <authorList>
            <person name="Klenk H.-P."/>
        </authorList>
    </citation>
    <scope>NUCLEOTIDE SEQUENCE [LARGE SCALE GENOMIC DNA]</scope>
    <source>
        <strain evidence="5 6">DSM 44593</strain>
    </source>
</reference>
<dbReference type="Proteomes" id="UP000578077">
    <property type="component" value="Unassembled WGS sequence"/>
</dbReference>
<protein>
    <submittedName>
        <fullName evidence="5">DNA-binding transcriptional regulator GbsR (MarR family)</fullName>
    </submittedName>
</protein>
<accession>A0A841EBV7</accession>
<organism evidence="5 6">
    <name type="scientific">Streptomonospora salina</name>
    <dbReference type="NCBI Taxonomy" id="104205"/>
    <lineage>
        <taxon>Bacteria</taxon>
        <taxon>Bacillati</taxon>
        <taxon>Actinomycetota</taxon>
        <taxon>Actinomycetes</taxon>
        <taxon>Streptosporangiales</taxon>
        <taxon>Nocardiopsidaceae</taxon>
        <taxon>Streptomonospora</taxon>
    </lineage>
</organism>
<evidence type="ECO:0000256" key="3">
    <source>
        <dbReference type="ARBA" id="ARBA00023163"/>
    </source>
</evidence>
<evidence type="ECO:0000256" key="1">
    <source>
        <dbReference type="ARBA" id="ARBA00023015"/>
    </source>
</evidence>
<dbReference type="InterPro" id="IPR052362">
    <property type="entry name" value="HTH-GbsR_regulator"/>
</dbReference>
<evidence type="ECO:0000313" key="6">
    <source>
        <dbReference type="Proteomes" id="UP000578077"/>
    </source>
</evidence>
<evidence type="ECO:0000256" key="2">
    <source>
        <dbReference type="ARBA" id="ARBA00023125"/>
    </source>
</evidence>
<dbReference type="PANTHER" id="PTHR38465:SF2">
    <property type="entry name" value="HTH-TYPE TRANSCRIPTIONAL REGULATOR MMPR5"/>
    <property type="match status" value="1"/>
</dbReference>
<keyword evidence="3" id="KW-0804">Transcription</keyword>
<dbReference type="EMBL" id="JACHLY010000001">
    <property type="protein sequence ID" value="MBB5996931.1"/>
    <property type="molecule type" value="Genomic_DNA"/>
</dbReference>
<name>A0A841EBV7_9ACTN</name>
<dbReference type="Pfam" id="PF12802">
    <property type="entry name" value="MarR_2"/>
    <property type="match status" value="1"/>
</dbReference>
<dbReference type="Gene3D" id="1.10.287.160">
    <property type="entry name" value="HR1 repeat"/>
    <property type="match status" value="1"/>
</dbReference>
<keyword evidence="2 5" id="KW-0238">DNA-binding</keyword>
<dbReference type="SUPFAM" id="SSF46785">
    <property type="entry name" value="Winged helix' DNA-binding domain"/>
    <property type="match status" value="1"/>
</dbReference>
<dbReference type="Gene3D" id="1.10.10.10">
    <property type="entry name" value="Winged helix-like DNA-binding domain superfamily/Winged helix DNA-binding domain"/>
    <property type="match status" value="1"/>
</dbReference>
<dbReference type="AlphaFoldDB" id="A0A841EBV7"/>
<dbReference type="RefSeq" id="WP_246463509.1">
    <property type="nucleotide sequence ID" value="NZ_BAABKT010000003.1"/>
</dbReference>
<dbReference type="InterPro" id="IPR000835">
    <property type="entry name" value="HTH_MarR-typ"/>
</dbReference>
<evidence type="ECO:0000313" key="5">
    <source>
        <dbReference type="EMBL" id="MBB5996931.1"/>
    </source>
</evidence>
<gene>
    <name evidence="5" type="ORF">HNR25_000682</name>
</gene>
<evidence type="ECO:0000259" key="4">
    <source>
        <dbReference type="Pfam" id="PF12802"/>
    </source>
</evidence>
<keyword evidence="6" id="KW-1185">Reference proteome</keyword>
<keyword evidence="1" id="KW-0805">Transcription regulation</keyword>
<sequence length="156" mass="17397">MSTAEERREATEQLALVLSEHGMQRMTARVMAAVIFAEQPALTQGDLAAELSVSTGSVSGAVTMLTSVGLVERVPAAGSRRDHYRLRDDAWARLFSKQNEVVAALLRMAEHGVEVTAEDGFAQPRLEEMRDFYAFMLGEFPALIERWREQRAARSR</sequence>